<sequence>MIRTERRRALAFLLSEAEGARSRQTVTVASGEGVLEPGTVLGRVTASRKFVASPHASTVGREGAEVAAAVLAYRVDATAADATAVVIDTDAEVKAPELVYHSTVNDAARRATKADQLRALGIKVR</sequence>
<gene>
    <name evidence="1" type="ORF">GWI71_03770</name>
</gene>
<reference evidence="1 2" key="1">
    <citation type="submission" date="2020-01" db="EMBL/GenBank/DDBJ databases">
        <authorList>
            <person name="Peng S.Y."/>
            <person name="Li J."/>
            <person name="Wang M."/>
            <person name="Wang L."/>
            <person name="Wang C.Q."/>
            <person name="Wang J.R."/>
        </authorList>
    </citation>
    <scope>NUCLEOTIDE SEQUENCE [LARGE SCALE GENOMIC DNA]</scope>
    <source>
        <strain evidence="1 2">XCT-34</strain>
    </source>
</reference>
<evidence type="ECO:0000313" key="2">
    <source>
        <dbReference type="Proteomes" id="UP000541347"/>
    </source>
</evidence>
<dbReference type="Proteomes" id="UP000541347">
    <property type="component" value="Unassembled WGS sequence"/>
</dbReference>
<dbReference type="InterPro" id="IPR004195">
    <property type="entry name" value="Head_decoration_D"/>
</dbReference>
<accession>A0ABW9ZE77</accession>
<organism evidence="1 2">
    <name type="scientific">Pannonibacter tanglangensis</name>
    <dbReference type="NCBI Taxonomy" id="2750084"/>
    <lineage>
        <taxon>Bacteria</taxon>
        <taxon>Pseudomonadati</taxon>
        <taxon>Pseudomonadota</taxon>
        <taxon>Alphaproteobacteria</taxon>
        <taxon>Hyphomicrobiales</taxon>
        <taxon>Stappiaceae</taxon>
        <taxon>Pannonibacter</taxon>
    </lineage>
</organism>
<dbReference type="RefSeq" id="WP_161674037.1">
    <property type="nucleotide sequence ID" value="NZ_JAABLP010000001.1"/>
</dbReference>
<keyword evidence="2" id="KW-1185">Reference proteome</keyword>
<comment type="caution">
    <text evidence="1">The sequence shown here is derived from an EMBL/GenBank/DDBJ whole genome shotgun (WGS) entry which is preliminary data.</text>
</comment>
<protein>
    <submittedName>
        <fullName evidence="1">Head decoration protein</fullName>
    </submittedName>
</protein>
<name>A0ABW9ZE77_9HYPH</name>
<dbReference type="EMBL" id="JAABLP010000001">
    <property type="protein sequence ID" value="NBN62791.1"/>
    <property type="molecule type" value="Genomic_DNA"/>
</dbReference>
<dbReference type="Pfam" id="PF02924">
    <property type="entry name" value="HDPD"/>
    <property type="match status" value="1"/>
</dbReference>
<proteinExistence type="predicted"/>
<evidence type="ECO:0000313" key="1">
    <source>
        <dbReference type="EMBL" id="NBN62791.1"/>
    </source>
</evidence>